<dbReference type="Pfam" id="PF00069">
    <property type="entry name" value="Pkinase"/>
    <property type="match status" value="1"/>
</dbReference>
<feature type="domain" description="PASTA" evidence="12">
    <location>
        <begin position="418"/>
        <end position="481"/>
    </location>
</feature>
<evidence type="ECO:0000313" key="14">
    <source>
        <dbReference type="Proteomes" id="UP001501057"/>
    </source>
</evidence>
<evidence type="ECO:0000256" key="3">
    <source>
        <dbReference type="ARBA" id="ARBA00022679"/>
    </source>
</evidence>
<comment type="catalytic activity">
    <reaction evidence="8">
        <text>L-seryl-[protein] + ATP = O-phospho-L-seryl-[protein] + ADP + H(+)</text>
        <dbReference type="Rhea" id="RHEA:17989"/>
        <dbReference type="Rhea" id="RHEA-COMP:9863"/>
        <dbReference type="Rhea" id="RHEA-COMP:11604"/>
        <dbReference type="ChEBI" id="CHEBI:15378"/>
        <dbReference type="ChEBI" id="CHEBI:29999"/>
        <dbReference type="ChEBI" id="CHEBI:30616"/>
        <dbReference type="ChEBI" id="CHEBI:83421"/>
        <dbReference type="ChEBI" id="CHEBI:456216"/>
        <dbReference type="EC" id="2.7.11.1"/>
    </reaction>
</comment>
<dbReference type="SUPFAM" id="SSF56112">
    <property type="entry name" value="Protein kinase-like (PK-like)"/>
    <property type="match status" value="1"/>
</dbReference>
<organism evidence="13 14">
    <name type="scientific">Aeromicrobium alkaliterrae</name>
    <dbReference type="NCBI Taxonomy" id="302168"/>
    <lineage>
        <taxon>Bacteria</taxon>
        <taxon>Bacillati</taxon>
        <taxon>Actinomycetota</taxon>
        <taxon>Actinomycetes</taxon>
        <taxon>Propionibacteriales</taxon>
        <taxon>Nocardioidaceae</taxon>
        <taxon>Aeromicrobium</taxon>
    </lineage>
</organism>
<dbReference type="InterPro" id="IPR008271">
    <property type="entry name" value="Ser/Thr_kinase_AS"/>
</dbReference>
<keyword evidence="14" id="KW-1185">Reference proteome</keyword>
<evidence type="ECO:0000313" key="13">
    <source>
        <dbReference type="EMBL" id="GAA1733334.1"/>
    </source>
</evidence>
<feature type="transmembrane region" description="Helical" evidence="10">
    <location>
        <begin position="393"/>
        <end position="413"/>
    </location>
</feature>
<dbReference type="InterPro" id="IPR000719">
    <property type="entry name" value="Prot_kinase_dom"/>
</dbReference>
<keyword evidence="10" id="KW-0812">Transmembrane</keyword>
<dbReference type="GO" id="GO:0016301">
    <property type="term" value="F:kinase activity"/>
    <property type="evidence" value="ECO:0007669"/>
    <property type="project" value="UniProtKB-KW"/>
</dbReference>
<evidence type="ECO:0000256" key="6">
    <source>
        <dbReference type="ARBA" id="ARBA00022840"/>
    </source>
</evidence>
<dbReference type="EC" id="2.7.11.1" evidence="1"/>
<comment type="caution">
    <text evidence="13">The sequence shown here is derived from an EMBL/GenBank/DDBJ whole genome shotgun (WGS) entry which is preliminary data.</text>
</comment>
<feature type="domain" description="Protein kinase" evidence="11">
    <location>
        <begin position="18"/>
        <end position="275"/>
    </location>
</feature>
<dbReference type="RefSeq" id="WP_344198893.1">
    <property type="nucleotide sequence ID" value="NZ_BAAAME010000002.1"/>
</dbReference>
<dbReference type="PANTHER" id="PTHR43289:SF34">
    <property type="entry name" value="SERINE_THREONINE-PROTEIN KINASE YBDM-RELATED"/>
    <property type="match status" value="1"/>
</dbReference>
<dbReference type="Proteomes" id="UP001501057">
    <property type="component" value="Unassembled WGS sequence"/>
</dbReference>
<evidence type="ECO:0000256" key="2">
    <source>
        <dbReference type="ARBA" id="ARBA00022527"/>
    </source>
</evidence>
<keyword evidence="5 13" id="KW-0418">Kinase</keyword>
<feature type="domain" description="PASTA" evidence="12">
    <location>
        <begin position="617"/>
        <end position="677"/>
    </location>
</feature>
<dbReference type="PROSITE" id="PS50011">
    <property type="entry name" value="PROTEIN_KINASE_DOM"/>
    <property type="match status" value="1"/>
</dbReference>
<evidence type="ECO:0000259" key="12">
    <source>
        <dbReference type="PROSITE" id="PS51178"/>
    </source>
</evidence>
<keyword evidence="10" id="KW-0472">Membrane</keyword>
<dbReference type="PROSITE" id="PS51178">
    <property type="entry name" value="PASTA"/>
    <property type="match status" value="4"/>
</dbReference>
<keyword evidence="6" id="KW-0067">ATP-binding</keyword>
<reference evidence="14" key="1">
    <citation type="journal article" date="2019" name="Int. J. Syst. Evol. Microbiol.">
        <title>The Global Catalogue of Microorganisms (GCM) 10K type strain sequencing project: providing services to taxonomists for standard genome sequencing and annotation.</title>
        <authorList>
            <consortium name="The Broad Institute Genomics Platform"/>
            <consortium name="The Broad Institute Genome Sequencing Center for Infectious Disease"/>
            <person name="Wu L."/>
            <person name="Ma J."/>
        </authorList>
    </citation>
    <scope>NUCLEOTIDE SEQUENCE [LARGE SCALE GENOMIC DNA]</scope>
    <source>
        <strain evidence="14">JCM 13518</strain>
    </source>
</reference>
<dbReference type="SMART" id="SM00220">
    <property type="entry name" value="S_TKc"/>
    <property type="match status" value="1"/>
</dbReference>
<comment type="catalytic activity">
    <reaction evidence="7">
        <text>L-threonyl-[protein] + ATP = O-phospho-L-threonyl-[protein] + ADP + H(+)</text>
        <dbReference type="Rhea" id="RHEA:46608"/>
        <dbReference type="Rhea" id="RHEA-COMP:11060"/>
        <dbReference type="Rhea" id="RHEA-COMP:11605"/>
        <dbReference type="ChEBI" id="CHEBI:15378"/>
        <dbReference type="ChEBI" id="CHEBI:30013"/>
        <dbReference type="ChEBI" id="CHEBI:30616"/>
        <dbReference type="ChEBI" id="CHEBI:61977"/>
        <dbReference type="ChEBI" id="CHEBI:456216"/>
        <dbReference type="EC" id="2.7.11.1"/>
    </reaction>
</comment>
<name>A0ABP4VUQ1_9ACTN</name>
<dbReference type="SMART" id="SM00740">
    <property type="entry name" value="PASTA"/>
    <property type="match status" value="4"/>
</dbReference>
<accession>A0ABP4VUQ1</accession>
<feature type="domain" description="PASTA" evidence="12">
    <location>
        <begin position="482"/>
        <end position="550"/>
    </location>
</feature>
<sequence>MAVVGDDAMIGQLVHDRYRIVEFIARGGMASVFRAQDTRLDREVAVKIMHQGLGDPEQFTERFQREAKSAARLNHRNVVAVFDQGSDGPITYLVMELVPGRTLRDVMRHESPMPTLRALDLVEQVLIALVAAHDAGIVHRDIKPENVLITPDGNVKVADFGLARAVSSATTATGKTLIGTVSYLAPEVVVNAGTDARSDVYAVGAMTYEMLTGVKPHHADSPIQVAYKHVHEDIGPPSDARPGLPDYVDALVARATSRDRDRRSADARVLLQQLRQVQRALREGVEDDPELAADLRPSLPPVPMPDGDEDTAPVGVVSGAGDSADTELVRGSGAGAGTSTMVLGGATARPPAPPGQDPTRGAPSPPRRPANGAATAAPKPPGDNRQHSRRGRVLLILALLLTLLAGLGGWYFGIGRYDPAPSLVNMTEQQAKTEAEQAGYSFTVGSRDFSETVPLGSVISTNPDPGDRILPGDTIEAVVSKGPERYGVPDLRGKTVEEAQAILEDTKLELGTTREDYDQEVPAGQIIGVEGVAVGDQVKRDTAIDVVVSLGREPLDVTDYTGQSKDAAVSGLTAAGFSPQVQEAFSENVAPGIVISQDPSSGQVLRGDPVTITVSKGPELFAVPDVVGKKRNEAVEALEAAGFVADPIGRGNFTVIIQSPGGSSMQKKGTTVSITGL</sequence>
<proteinExistence type="predicted"/>
<dbReference type="PROSITE" id="PS00108">
    <property type="entry name" value="PROTEIN_KINASE_ST"/>
    <property type="match status" value="1"/>
</dbReference>
<dbReference type="Gene3D" id="1.10.510.10">
    <property type="entry name" value="Transferase(Phosphotransferase) domain 1"/>
    <property type="match status" value="1"/>
</dbReference>
<keyword evidence="2" id="KW-0723">Serine/threonine-protein kinase</keyword>
<keyword evidence="3" id="KW-0808">Transferase</keyword>
<evidence type="ECO:0000256" key="9">
    <source>
        <dbReference type="SAM" id="MobiDB-lite"/>
    </source>
</evidence>
<feature type="domain" description="PASTA" evidence="12">
    <location>
        <begin position="551"/>
        <end position="616"/>
    </location>
</feature>
<gene>
    <name evidence="13" type="primary">pknB_2</name>
    <name evidence="13" type="ORF">GCM10009710_12580</name>
</gene>
<evidence type="ECO:0000256" key="10">
    <source>
        <dbReference type="SAM" id="Phobius"/>
    </source>
</evidence>
<dbReference type="CDD" id="cd06577">
    <property type="entry name" value="PASTA_pknB"/>
    <property type="match status" value="4"/>
</dbReference>
<dbReference type="Pfam" id="PF03793">
    <property type="entry name" value="PASTA"/>
    <property type="match status" value="4"/>
</dbReference>
<evidence type="ECO:0000256" key="5">
    <source>
        <dbReference type="ARBA" id="ARBA00022777"/>
    </source>
</evidence>
<dbReference type="NCBIfam" id="NF033483">
    <property type="entry name" value="PknB_PASTA_kin"/>
    <property type="match status" value="1"/>
</dbReference>
<evidence type="ECO:0000256" key="4">
    <source>
        <dbReference type="ARBA" id="ARBA00022741"/>
    </source>
</evidence>
<dbReference type="InterPro" id="IPR005543">
    <property type="entry name" value="PASTA_dom"/>
</dbReference>
<evidence type="ECO:0000256" key="7">
    <source>
        <dbReference type="ARBA" id="ARBA00047899"/>
    </source>
</evidence>
<protein>
    <recommendedName>
        <fullName evidence="1">non-specific serine/threonine protein kinase</fullName>
        <ecNumber evidence="1">2.7.11.1</ecNumber>
    </recommendedName>
</protein>
<dbReference type="InterPro" id="IPR011009">
    <property type="entry name" value="Kinase-like_dom_sf"/>
</dbReference>
<feature type="region of interest" description="Disordered" evidence="9">
    <location>
        <begin position="281"/>
        <end position="387"/>
    </location>
</feature>
<dbReference type="CDD" id="cd14014">
    <property type="entry name" value="STKc_PknB_like"/>
    <property type="match status" value="1"/>
</dbReference>
<dbReference type="EMBL" id="BAAAME010000002">
    <property type="protein sequence ID" value="GAA1733334.1"/>
    <property type="molecule type" value="Genomic_DNA"/>
</dbReference>
<dbReference type="Gene3D" id="3.30.10.20">
    <property type="match status" value="4"/>
</dbReference>
<dbReference type="Gene3D" id="3.30.200.20">
    <property type="entry name" value="Phosphorylase Kinase, domain 1"/>
    <property type="match status" value="1"/>
</dbReference>
<keyword evidence="4" id="KW-0547">Nucleotide-binding</keyword>
<dbReference type="PANTHER" id="PTHR43289">
    <property type="entry name" value="MITOGEN-ACTIVATED PROTEIN KINASE KINASE KINASE 20-RELATED"/>
    <property type="match status" value="1"/>
</dbReference>
<evidence type="ECO:0000259" key="11">
    <source>
        <dbReference type="PROSITE" id="PS50011"/>
    </source>
</evidence>
<keyword evidence="10" id="KW-1133">Transmembrane helix</keyword>
<evidence type="ECO:0000256" key="1">
    <source>
        <dbReference type="ARBA" id="ARBA00012513"/>
    </source>
</evidence>
<evidence type="ECO:0000256" key="8">
    <source>
        <dbReference type="ARBA" id="ARBA00048679"/>
    </source>
</evidence>